<dbReference type="Proteomes" id="UP000887566">
    <property type="component" value="Unplaced"/>
</dbReference>
<dbReference type="Pfam" id="PF00001">
    <property type="entry name" value="7tm_1"/>
    <property type="match status" value="1"/>
</dbReference>
<evidence type="ECO:0000256" key="5">
    <source>
        <dbReference type="SAM" id="Phobius"/>
    </source>
</evidence>
<evidence type="ECO:0000256" key="3">
    <source>
        <dbReference type="ARBA" id="ARBA00022989"/>
    </source>
</evidence>
<keyword evidence="4 5" id="KW-0472">Membrane</keyword>
<dbReference type="SUPFAM" id="SSF81321">
    <property type="entry name" value="Family A G protein-coupled receptor-like"/>
    <property type="match status" value="1"/>
</dbReference>
<dbReference type="InterPro" id="IPR017452">
    <property type="entry name" value="GPCR_Rhodpsn_7TM"/>
</dbReference>
<proteinExistence type="predicted"/>
<keyword evidence="3 5" id="KW-1133">Transmembrane helix</keyword>
<dbReference type="PRINTS" id="PR00237">
    <property type="entry name" value="GPCRRHODOPSN"/>
</dbReference>
<feature type="transmembrane region" description="Helical" evidence="5">
    <location>
        <begin position="204"/>
        <end position="224"/>
    </location>
</feature>
<dbReference type="AlphaFoldDB" id="A0A914VYZ1"/>
<dbReference type="WBParaSite" id="PSAMB.scaffold2770size21371.g19019.t1">
    <property type="protein sequence ID" value="PSAMB.scaffold2770size21371.g19019.t1"/>
    <property type="gene ID" value="PSAMB.scaffold2770size21371.g19019"/>
</dbReference>
<feature type="transmembrane region" description="Helical" evidence="5">
    <location>
        <begin position="154"/>
        <end position="173"/>
    </location>
</feature>
<dbReference type="InterPro" id="IPR052665">
    <property type="entry name" value="Neuropeptide-GPCR"/>
</dbReference>
<dbReference type="InterPro" id="IPR000276">
    <property type="entry name" value="GPCR_Rhodpsn"/>
</dbReference>
<protein>
    <submittedName>
        <fullName evidence="8">G-protein coupled receptors family 1 profile domain-containing protein</fullName>
    </submittedName>
</protein>
<feature type="domain" description="G-protein coupled receptors family 1 profile" evidence="6">
    <location>
        <begin position="46"/>
        <end position="274"/>
    </location>
</feature>
<keyword evidence="2 5" id="KW-0812">Transmembrane</keyword>
<dbReference type="PROSITE" id="PS50262">
    <property type="entry name" value="G_PROTEIN_RECEP_F1_2"/>
    <property type="match status" value="1"/>
</dbReference>
<dbReference type="GO" id="GO:0016020">
    <property type="term" value="C:membrane"/>
    <property type="evidence" value="ECO:0007669"/>
    <property type="project" value="UniProtKB-SubCell"/>
</dbReference>
<keyword evidence="7" id="KW-1185">Reference proteome</keyword>
<evidence type="ECO:0000313" key="7">
    <source>
        <dbReference type="Proteomes" id="UP000887566"/>
    </source>
</evidence>
<comment type="subcellular location">
    <subcellularLocation>
        <location evidence="1">Membrane</location>
    </subcellularLocation>
</comment>
<feature type="transmembrane region" description="Helical" evidence="5">
    <location>
        <begin position="73"/>
        <end position="93"/>
    </location>
</feature>
<dbReference type="GO" id="GO:0004930">
    <property type="term" value="F:G protein-coupled receptor activity"/>
    <property type="evidence" value="ECO:0007669"/>
    <property type="project" value="InterPro"/>
</dbReference>
<evidence type="ECO:0000256" key="1">
    <source>
        <dbReference type="ARBA" id="ARBA00004370"/>
    </source>
</evidence>
<accession>A0A914VYZ1</accession>
<evidence type="ECO:0000313" key="8">
    <source>
        <dbReference type="WBParaSite" id="PSAMB.scaffold2770size21371.g19019.t1"/>
    </source>
</evidence>
<dbReference type="Gene3D" id="1.20.1070.10">
    <property type="entry name" value="Rhodopsin 7-helix transmembrane proteins"/>
    <property type="match status" value="1"/>
</dbReference>
<reference evidence="8" key="1">
    <citation type="submission" date="2022-11" db="UniProtKB">
        <authorList>
            <consortium name="WormBaseParasite"/>
        </authorList>
    </citation>
    <scope>IDENTIFICATION</scope>
</reference>
<feature type="transmembrane region" description="Helical" evidence="5">
    <location>
        <begin position="28"/>
        <end position="52"/>
    </location>
</feature>
<name>A0A914VYZ1_9BILA</name>
<sequence>MNSTLLDYDDSYLKQLEEVEGQSFVRTVGLAVFCIYVIALLFGVPGNVYVLYRLFKLAKYDTEKYANGTGSGLFAMATADLLALLFISVHNVFSGISLNISHWIASLLCKGLVFMTHMVTSVSIWCWLLMSTLRYLAIRHPLFHLRLWRAPNRAITLIILMSSVTNFWLLIAVDHVDNDGLSCAQSPLNEDGSLNRWMQLIECVWSFCVPVAVILYMDAMVIICRPVEFQRKNRSKLTRNERVSSKAKSVLWKWLTIAFIDVLLNAPENLYRLVILCGIMPVADPDVYNFSARMVAQ</sequence>
<evidence type="ECO:0000256" key="4">
    <source>
        <dbReference type="ARBA" id="ARBA00023136"/>
    </source>
</evidence>
<evidence type="ECO:0000256" key="2">
    <source>
        <dbReference type="ARBA" id="ARBA00022692"/>
    </source>
</evidence>
<dbReference type="PANTHER" id="PTHR24224:SF37">
    <property type="entry name" value="G-PROTEIN COUPLED RECEPTORS FAMILY 1 PROFILE DOMAIN-CONTAINING PROTEIN"/>
    <property type="match status" value="1"/>
</dbReference>
<dbReference type="PANTHER" id="PTHR24224">
    <property type="entry name" value="CARDIOACCELERATORY PEPTIDE RECEPTOR-RELATED"/>
    <property type="match status" value="1"/>
</dbReference>
<evidence type="ECO:0000259" key="6">
    <source>
        <dbReference type="PROSITE" id="PS50262"/>
    </source>
</evidence>
<feature type="transmembrane region" description="Helical" evidence="5">
    <location>
        <begin position="113"/>
        <end position="133"/>
    </location>
</feature>
<organism evidence="7 8">
    <name type="scientific">Plectus sambesii</name>
    <dbReference type="NCBI Taxonomy" id="2011161"/>
    <lineage>
        <taxon>Eukaryota</taxon>
        <taxon>Metazoa</taxon>
        <taxon>Ecdysozoa</taxon>
        <taxon>Nematoda</taxon>
        <taxon>Chromadorea</taxon>
        <taxon>Plectida</taxon>
        <taxon>Plectina</taxon>
        <taxon>Plectoidea</taxon>
        <taxon>Plectidae</taxon>
        <taxon>Plectus</taxon>
    </lineage>
</organism>